<dbReference type="EMBL" id="JBJUIK010000015">
    <property type="protein sequence ID" value="KAL3502640.1"/>
    <property type="molecule type" value="Genomic_DNA"/>
</dbReference>
<proteinExistence type="predicted"/>
<comment type="caution">
    <text evidence="2">The sequence shown here is derived from an EMBL/GenBank/DDBJ whole genome shotgun (WGS) entry which is preliminary data.</text>
</comment>
<protein>
    <submittedName>
        <fullName evidence="2">Uncharacterized protein</fullName>
    </submittedName>
</protein>
<feature type="region of interest" description="Disordered" evidence="1">
    <location>
        <begin position="1"/>
        <end position="22"/>
    </location>
</feature>
<evidence type="ECO:0000256" key="1">
    <source>
        <dbReference type="SAM" id="MobiDB-lite"/>
    </source>
</evidence>
<sequence length="108" mass="11904">MSLHDQMQKDQVEHEERPSDAAPVMEVVVEQVVTQPPPQQLIDPTNFPTNLEIQILNSLEGESHPTNLVEKISPTDSVAIVLAQLNEPTNQATTPPIQNSNTLSKEDS</sequence>
<evidence type="ECO:0000313" key="3">
    <source>
        <dbReference type="Proteomes" id="UP001630127"/>
    </source>
</evidence>
<feature type="compositionally biased region" description="Basic and acidic residues" evidence="1">
    <location>
        <begin position="1"/>
        <end position="19"/>
    </location>
</feature>
<dbReference type="AlphaFoldDB" id="A0ABD2Y6M8"/>
<dbReference type="Proteomes" id="UP001630127">
    <property type="component" value="Unassembled WGS sequence"/>
</dbReference>
<gene>
    <name evidence="2" type="ORF">ACH5RR_037089</name>
</gene>
<organism evidence="2 3">
    <name type="scientific">Cinchona calisaya</name>
    <dbReference type="NCBI Taxonomy" id="153742"/>
    <lineage>
        <taxon>Eukaryota</taxon>
        <taxon>Viridiplantae</taxon>
        <taxon>Streptophyta</taxon>
        <taxon>Embryophyta</taxon>
        <taxon>Tracheophyta</taxon>
        <taxon>Spermatophyta</taxon>
        <taxon>Magnoliopsida</taxon>
        <taxon>eudicotyledons</taxon>
        <taxon>Gunneridae</taxon>
        <taxon>Pentapetalae</taxon>
        <taxon>asterids</taxon>
        <taxon>lamiids</taxon>
        <taxon>Gentianales</taxon>
        <taxon>Rubiaceae</taxon>
        <taxon>Cinchonoideae</taxon>
        <taxon>Cinchoneae</taxon>
        <taxon>Cinchona</taxon>
    </lineage>
</organism>
<feature type="region of interest" description="Disordered" evidence="1">
    <location>
        <begin position="87"/>
        <end position="108"/>
    </location>
</feature>
<name>A0ABD2Y6M8_9GENT</name>
<evidence type="ECO:0000313" key="2">
    <source>
        <dbReference type="EMBL" id="KAL3502640.1"/>
    </source>
</evidence>
<reference evidence="2 3" key="1">
    <citation type="submission" date="2024-11" db="EMBL/GenBank/DDBJ databases">
        <title>A near-complete genome assembly of Cinchona calisaya.</title>
        <authorList>
            <person name="Lian D.C."/>
            <person name="Zhao X.W."/>
            <person name="Wei L."/>
        </authorList>
    </citation>
    <scope>NUCLEOTIDE SEQUENCE [LARGE SCALE GENOMIC DNA]</scope>
    <source>
        <tissue evidence="2">Nenye</tissue>
    </source>
</reference>
<accession>A0ABD2Y6M8</accession>
<keyword evidence="3" id="KW-1185">Reference proteome</keyword>